<feature type="domain" description="EF-hand" evidence="31">
    <location>
        <begin position="446"/>
        <end position="481"/>
    </location>
</feature>
<feature type="compositionally biased region" description="Polar residues" evidence="29">
    <location>
        <begin position="33"/>
        <end position="54"/>
    </location>
</feature>
<feature type="domain" description="EF-hand" evidence="31">
    <location>
        <begin position="408"/>
        <end position="443"/>
    </location>
</feature>
<dbReference type="PROSITE" id="PS00018">
    <property type="entry name" value="EF_HAND_1"/>
    <property type="match status" value="4"/>
</dbReference>
<keyword evidence="10" id="KW-0519">Myristate</keyword>
<dbReference type="InterPro" id="IPR002048">
    <property type="entry name" value="EF_hand_dom"/>
</dbReference>
<dbReference type="SMART" id="SM00220">
    <property type="entry name" value="S_TKc"/>
    <property type="match status" value="1"/>
</dbReference>
<feature type="compositionally biased region" description="Low complexity" evidence="29">
    <location>
        <begin position="16"/>
        <end position="32"/>
    </location>
</feature>
<evidence type="ECO:0000256" key="23">
    <source>
        <dbReference type="ARBA" id="ARBA00024334"/>
    </source>
</evidence>
<dbReference type="FunFam" id="1.10.238.10:FF:000199">
    <property type="entry name" value="Uncharacterized protein"/>
    <property type="match status" value="1"/>
</dbReference>
<evidence type="ECO:0000256" key="20">
    <source>
        <dbReference type="ARBA" id="ARBA00023139"/>
    </source>
</evidence>
<dbReference type="InterPro" id="IPR008271">
    <property type="entry name" value="Ser/Thr_kinase_AS"/>
</dbReference>
<name>A0A0V0QEQ7_PSEPJ</name>
<comment type="cofactor">
    <cofactor evidence="1">
        <name>Mg(2+)</name>
        <dbReference type="ChEBI" id="CHEBI:18420"/>
    </cofactor>
</comment>
<evidence type="ECO:0000256" key="6">
    <source>
        <dbReference type="ARBA" id="ARBA00022475"/>
    </source>
</evidence>
<feature type="domain" description="EF-hand" evidence="31">
    <location>
        <begin position="482"/>
        <end position="517"/>
    </location>
</feature>
<evidence type="ECO:0000256" key="8">
    <source>
        <dbReference type="ARBA" id="ARBA00022527"/>
    </source>
</evidence>
<evidence type="ECO:0000256" key="19">
    <source>
        <dbReference type="ARBA" id="ARBA00023069"/>
    </source>
</evidence>
<dbReference type="SUPFAM" id="SSF47473">
    <property type="entry name" value="EF-hand"/>
    <property type="match status" value="1"/>
</dbReference>
<keyword evidence="11" id="KW-0479">Metal-binding</keyword>
<accession>A0A0V0QEQ7</accession>
<evidence type="ECO:0000256" key="5">
    <source>
        <dbReference type="ARBA" id="ARBA00012513"/>
    </source>
</evidence>
<keyword evidence="21" id="KW-0966">Cell projection</keyword>
<keyword evidence="12" id="KW-0677">Repeat</keyword>
<dbReference type="OMA" id="PFMGANE"/>
<keyword evidence="8" id="KW-0723">Serine/threonine-protein kinase</keyword>
<dbReference type="AlphaFoldDB" id="A0A0V0QEQ7"/>
<evidence type="ECO:0000313" key="33">
    <source>
        <dbReference type="Proteomes" id="UP000054937"/>
    </source>
</evidence>
<dbReference type="EC" id="2.7.11.1" evidence="5"/>
<evidence type="ECO:0000259" key="31">
    <source>
        <dbReference type="PROSITE" id="PS50222"/>
    </source>
</evidence>
<dbReference type="Pfam" id="PF00069">
    <property type="entry name" value="Pkinase"/>
    <property type="match status" value="1"/>
</dbReference>
<keyword evidence="16 28" id="KW-0067">ATP-binding</keyword>
<dbReference type="PROSITE" id="PS00107">
    <property type="entry name" value="PROTEIN_KINASE_ATP"/>
    <property type="match status" value="1"/>
</dbReference>
<keyword evidence="18" id="KW-1043">Host membrane</keyword>
<dbReference type="GO" id="GO:0031514">
    <property type="term" value="C:motile cilium"/>
    <property type="evidence" value="ECO:0007669"/>
    <property type="project" value="UniProtKB-SubCell"/>
</dbReference>
<dbReference type="PANTHER" id="PTHR24349">
    <property type="entry name" value="SERINE/THREONINE-PROTEIN KINASE"/>
    <property type="match status" value="1"/>
</dbReference>
<dbReference type="FunFam" id="3.30.200.20:FF:000315">
    <property type="entry name" value="Calcium-dependent protein kinase 3"/>
    <property type="match status" value="1"/>
</dbReference>
<keyword evidence="6" id="KW-1003">Cell membrane</keyword>
<sequence>MGCCQSEQNKEEVYTEQNIENQNKINAQKNANVKQSSAQQEDQQNPIQSHANQAQEKEKNDQGISQSNQQQEPAQKREDEHKENKKEIVVSNKHKSNVKNSSSSLLEQYTIGKVLGEGGFGTVCLVTHKATGIVRAMKMINKKKMQKNEEDRLFEELAILRDIDHPNIVKVFEHFQDEKYHYLISEYCTGGELFERIKEISPFTEKVAALYMKQILSAISYCHINNICHRDLKPENILFDTKQSNANLKVIDFGASTKFDPSKKLTKRIGTPFYVAPEILSKLPYDEKCDVWSLGVIMYIMLCGYPPFWGQNDREIYDKVKKGKYEFYSEDWDHISEDAKDLINKMLKYSPAERIAATEAYAHPWIQSNVFVEPLDGKMMKKLSTFDAKNKIRVSILSMMANQVVSSAEKENLIKNFQAIDTNGDGMLSKQELIEGYTKVIGDPLKAKDIVDKTFGDLDHDGSGKVDFSEFMVASLQKEKLFSKDKIDAAFKLIDEDGNGQITKQELDEMMGGFQDQEVWNQLLQEVDQNGDGMINYKEFIDLLVKTIEKEGLM</sequence>
<protein>
    <recommendedName>
        <fullName evidence="27">Calcium-dependent protein kinase 1</fullName>
        <ecNumber evidence="5">2.7.11.1</ecNumber>
    </recommendedName>
</protein>
<evidence type="ECO:0000256" key="7">
    <source>
        <dbReference type="ARBA" id="ARBA00022511"/>
    </source>
</evidence>
<evidence type="ECO:0000259" key="30">
    <source>
        <dbReference type="PROSITE" id="PS50011"/>
    </source>
</evidence>
<dbReference type="InterPro" id="IPR000719">
    <property type="entry name" value="Prot_kinase_dom"/>
</dbReference>
<dbReference type="Gene3D" id="1.10.510.10">
    <property type="entry name" value="Transferase(Phosphotransferase) domain 1"/>
    <property type="match status" value="1"/>
</dbReference>
<evidence type="ECO:0000256" key="21">
    <source>
        <dbReference type="ARBA" id="ARBA00023273"/>
    </source>
</evidence>
<dbReference type="Gene3D" id="3.30.200.20">
    <property type="entry name" value="Phosphorylase Kinase, domain 1"/>
    <property type="match status" value="1"/>
</dbReference>
<dbReference type="InterPro" id="IPR011992">
    <property type="entry name" value="EF-hand-dom_pair"/>
</dbReference>
<dbReference type="GO" id="GO:0005524">
    <property type="term" value="F:ATP binding"/>
    <property type="evidence" value="ECO:0007669"/>
    <property type="project" value="UniProtKB-UniRule"/>
</dbReference>
<evidence type="ECO:0000256" key="4">
    <source>
        <dbReference type="ARBA" id="ARBA00004425"/>
    </source>
</evidence>
<feature type="domain" description="EF-hand" evidence="31">
    <location>
        <begin position="518"/>
        <end position="550"/>
    </location>
</feature>
<comment type="catalytic activity">
    <reaction evidence="25">
        <text>L-seryl-[protein] + ATP = O-phospho-L-seryl-[protein] + ADP + H(+)</text>
        <dbReference type="Rhea" id="RHEA:17989"/>
        <dbReference type="Rhea" id="RHEA-COMP:9863"/>
        <dbReference type="Rhea" id="RHEA-COMP:11604"/>
        <dbReference type="ChEBI" id="CHEBI:15378"/>
        <dbReference type="ChEBI" id="CHEBI:29999"/>
        <dbReference type="ChEBI" id="CHEBI:30616"/>
        <dbReference type="ChEBI" id="CHEBI:83421"/>
        <dbReference type="ChEBI" id="CHEBI:456216"/>
        <dbReference type="EC" id="2.7.11.1"/>
    </reaction>
</comment>
<reference evidence="32 33" key="1">
    <citation type="journal article" date="2015" name="Sci. Rep.">
        <title>Genome of the facultative scuticociliatosis pathogen Pseudocohnilembus persalinus provides insight into its virulence through horizontal gene transfer.</title>
        <authorList>
            <person name="Xiong J."/>
            <person name="Wang G."/>
            <person name="Cheng J."/>
            <person name="Tian M."/>
            <person name="Pan X."/>
            <person name="Warren A."/>
            <person name="Jiang C."/>
            <person name="Yuan D."/>
            <person name="Miao W."/>
        </authorList>
    </citation>
    <scope>NUCLEOTIDE SEQUENCE [LARGE SCALE GENOMIC DNA]</scope>
    <source>
        <strain evidence="32">36N120E</strain>
    </source>
</reference>
<keyword evidence="17" id="KW-0282">Flagellum</keyword>
<keyword evidence="14 32" id="KW-0418">Kinase</keyword>
<keyword evidence="22" id="KW-0449">Lipoprotein</keyword>
<dbReference type="OrthoDB" id="40902at2759"/>
<organism evidence="32 33">
    <name type="scientific">Pseudocohnilembus persalinus</name>
    <name type="common">Ciliate</name>
    <dbReference type="NCBI Taxonomy" id="266149"/>
    <lineage>
        <taxon>Eukaryota</taxon>
        <taxon>Sar</taxon>
        <taxon>Alveolata</taxon>
        <taxon>Ciliophora</taxon>
        <taxon>Intramacronucleata</taxon>
        <taxon>Oligohymenophorea</taxon>
        <taxon>Scuticociliatia</taxon>
        <taxon>Philasterida</taxon>
        <taxon>Pseudocohnilembidae</taxon>
        <taxon>Pseudocohnilembus</taxon>
    </lineage>
</organism>
<dbReference type="Gene3D" id="1.10.238.10">
    <property type="entry name" value="EF-hand"/>
    <property type="match status" value="2"/>
</dbReference>
<feature type="binding site" evidence="28">
    <location>
        <position position="138"/>
    </location>
    <ligand>
        <name>ATP</name>
        <dbReference type="ChEBI" id="CHEBI:30616"/>
    </ligand>
</feature>
<evidence type="ECO:0000256" key="24">
    <source>
        <dbReference type="ARBA" id="ARBA00047899"/>
    </source>
</evidence>
<evidence type="ECO:0000256" key="1">
    <source>
        <dbReference type="ARBA" id="ARBA00001946"/>
    </source>
</evidence>
<comment type="similarity">
    <text evidence="23">Belongs to the protein kinase superfamily. Ser/Thr protein kinase family. CDPK subfamily.</text>
</comment>
<comment type="catalytic activity">
    <reaction evidence="24">
        <text>L-threonyl-[protein] + ATP = O-phospho-L-threonyl-[protein] + ADP + H(+)</text>
        <dbReference type="Rhea" id="RHEA:46608"/>
        <dbReference type="Rhea" id="RHEA-COMP:11060"/>
        <dbReference type="Rhea" id="RHEA-COMP:11605"/>
        <dbReference type="ChEBI" id="CHEBI:15378"/>
        <dbReference type="ChEBI" id="CHEBI:30013"/>
        <dbReference type="ChEBI" id="CHEBI:30616"/>
        <dbReference type="ChEBI" id="CHEBI:61977"/>
        <dbReference type="ChEBI" id="CHEBI:456216"/>
        <dbReference type="EC" id="2.7.11.1"/>
    </reaction>
</comment>
<evidence type="ECO:0000256" key="26">
    <source>
        <dbReference type="ARBA" id="ARBA00060437"/>
    </source>
</evidence>
<evidence type="ECO:0000256" key="16">
    <source>
        <dbReference type="ARBA" id="ARBA00022840"/>
    </source>
</evidence>
<dbReference type="InterPro" id="IPR050205">
    <property type="entry name" value="CDPK_Ser/Thr_kinases"/>
</dbReference>
<evidence type="ECO:0000256" key="9">
    <source>
        <dbReference type="ARBA" id="ARBA00022679"/>
    </source>
</evidence>
<dbReference type="CDD" id="cd00051">
    <property type="entry name" value="EFh"/>
    <property type="match status" value="1"/>
</dbReference>
<feature type="region of interest" description="Disordered" evidence="29">
    <location>
        <begin position="1"/>
        <end position="102"/>
    </location>
</feature>
<evidence type="ECO:0000256" key="17">
    <source>
        <dbReference type="ARBA" id="ARBA00022846"/>
    </source>
</evidence>
<evidence type="ECO:0000256" key="15">
    <source>
        <dbReference type="ARBA" id="ARBA00022837"/>
    </source>
</evidence>
<feature type="compositionally biased region" description="Basic and acidic residues" evidence="29">
    <location>
        <begin position="74"/>
        <end position="88"/>
    </location>
</feature>
<gene>
    <name evidence="32" type="ORF">PPERSA_00917</name>
</gene>
<keyword evidence="15" id="KW-0106">Calcium</keyword>
<keyword evidence="9" id="KW-0808">Transferase</keyword>
<dbReference type="PROSITE" id="PS50222">
    <property type="entry name" value="EF_HAND_2"/>
    <property type="match status" value="4"/>
</dbReference>
<evidence type="ECO:0000313" key="32">
    <source>
        <dbReference type="EMBL" id="KRX00690.1"/>
    </source>
</evidence>
<evidence type="ECO:0000256" key="2">
    <source>
        <dbReference type="ARBA" id="ARBA00004230"/>
    </source>
</evidence>
<evidence type="ECO:0000256" key="18">
    <source>
        <dbReference type="ARBA" id="ARBA00022870"/>
    </source>
</evidence>
<proteinExistence type="inferred from homology"/>
<dbReference type="GO" id="GO:0005886">
    <property type="term" value="C:plasma membrane"/>
    <property type="evidence" value="ECO:0007669"/>
    <property type="project" value="UniProtKB-SubCell"/>
</dbReference>
<dbReference type="InParanoid" id="A0A0V0QEQ7"/>
<dbReference type="PROSITE" id="PS50011">
    <property type="entry name" value="PROTEIN_KINASE_DOM"/>
    <property type="match status" value="1"/>
</dbReference>
<keyword evidence="18" id="KW-0472">Membrane</keyword>
<dbReference type="GO" id="GO:0020002">
    <property type="term" value="C:host cell plasma membrane"/>
    <property type="evidence" value="ECO:0007669"/>
    <property type="project" value="UniProtKB-SubCell"/>
</dbReference>
<dbReference type="CDD" id="cd05117">
    <property type="entry name" value="STKc_CAMK"/>
    <property type="match status" value="1"/>
</dbReference>
<keyword evidence="19" id="KW-0969">Cilium</keyword>
<keyword evidence="20" id="KW-0564">Palmitate</keyword>
<dbReference type="InterPro" id="IPR011009">
    <property type="entry name" value="Kinase-like_dom_sf"/>
</dbReference>
<evidence type="ECO:0000256" key="11">
    <source>
        <dbReference type="ARBA" id="ARBA00022723"/>
    </source>
</evidence>
<dbReference type="GO" id="GO:0020005">
    <property type="term" value="C:symbiont-containing vacuole membrane"/>
    <property type="evidence" value="ECO:0007669"/>
    <property type="project" value="UniProtKB-SubCell"/>
</dbReference>
<dbReference type="SUPFAM" id="SSF56112">
    <property type="entry name" value="Protein kinase-like (PK-like)"/>
    <property type="match status" value="1"/>
</dbReference>
<comment type="subcellular location">
    <subcellularLocation>
        <location evidence="3">Cell membrane</location>
        <topology evidence="3">Lipid-anchor</topology>
        <orientation evidence="3">Cytoplasmic side</orientation>
    </subcellularLocation>
    <subcellularLocation>
        <location evidence="2">Cell projection</location>
        <location evidence="2">Cilium</location>
        <location evidence="2">Flagellum</location>
    </subcellularLocation>
    <subcellularLocation>
        <location evidence="4">Host cell membrane</location>
        <topology evidence="4">Lipid-anchor</topology>
    </subcellularLocation>
    <subcellularLocation>
        <location evidence="26">Parasitophorous vacuole membrane</location>
        <topology evidence="26">Lipid-anchor</topology>
    </subcellularLocation>
</comment>
<evidence type="ECO:0000256" key="14">
    <source>
        <dbReference type="ARBA" id="ARBA00022777"/>
    </source>
</evidence>
<dbReference type="GO" id="GO:0004674">
    <property type="term" value="F:protein serine/threonine kinase activity"/>
    <property type="evidence" value="ECO:0007669"/>
    <property type="project" value="UniProtKB-KW"/>
</dbReference>
<dbReference type="InterPro" id="IPR017441">
    <property type="entry name" value="Protein_kinase_ATP_BS"/>
</dbReference>
<feature type="domain" description="Protein kinase" evidence="30">
    <location>
        <begin position="109"/>
        <end position="366"/>
    </location>
</feature>
<dbReference type="SMART" id="SM00054">
    <property type="entry name" value="EFh"/>
    <property type="match status" value="4"/>
</dbReference>
<keyword evidence="33" id="KW-1185">Reference proteome</keyword>
<evidence type="ECO:0000256" key="10">
    <source>
        <dbReference type="ARBA" id="ARBA00022707"/>
    </source>
</evidence>
<evidence type="ECO:0000256" key="27">
    <source>
        <dbReference type="ARBA" id="ARBA00068067"/>
    </source>
</evidence>
<evidence type="ECO:0000256" key="22">
    <source>
        <dbReference type="ARBA" id="ARBA00023288"/>
    </source>
</evidence>
<evidence type="ECO:0000256" key="25">
    <source>
        <dbReference type="ARBA" id="ARBA00048679"/>
    </source>
</evidence>
<keyword evidence="7" id="KW-1032">Host cell membrane</keyword>
<evidence type="ECO:0000256" key="12">
    <source>
        <dbReference type="ARBA" id="ARBA00022737"/>
    </source>
</evidence>
<keyword evidence="13 28" id="KW-0547">Nucleotide-binding</keyword>
<evidence type="ECO:0000256" key="29">
    <source>
        <dbReference type="SAM" id="MobiDB-lite"/>
    </source>
</evidence>
<dbReference type="Pfam" id="PF13499">
    <property type="entry name" value="EF-hand_7"/>
    <property type="match status" value="2"/>
</dbReference>
<evidence type="ECO:0000256" key="3">
    <source>
        <dbReference type="ARBA" id="ARBA00004342"/>
    </source>
</evidence>
<feature type="compositionally biased region" description="Polar residues" evidence="29">
    <location>
        <begin position="62"/>
        <end position="73"/>
    </location>
</feature>
<evidence type="ECO:0000256" key="13">
    <source>
        <dbReference type="ARBA" id="ARBA00022741"/>
    </source>
</evidence>
<dbReference type="GO" id="GO:0005509">
    <property type="term" value="F:calcium ion binding"/>
    <property type="evidence" value="ECO:0007669"/>
    <property type="project" value="InterPro"/>
</dbReference>
<dbReference type="EMBL" id="LDAU01000183">
    <property type="protein sequence ID" value="KRX00690.1"/>
    <property type="molecule type" value="Genomic_DNA"/>
</dbReference>
<dbReference type="Proteomes" id="UP000054937">
    <property type="component" value="Unassembled WGS sequence"/>
</dbReference>
<evidence type="ECO:0000256" key="28">
    <source>
        <dbReference type="PROSITE-ProRule" id="PRU10141"/>
    </source>
</evidence>
<dbReference type="PROSITE" id="PS00108">
    <property type="entry name" value="PROTEIN_KINASE_ST"/>
    <property type="match status" value="1"/>
</dbReference>
<dbReference type="InterPro" id="IPR018247">
    <property type="entry name" value="EF_Hand_1_Ca_BS"/>
</dbReference>
<comment type="caution">
    <text evidence="32">The sequence shown here is derived from an EMBL/GenBank/DDBJ whole genome shotgun (WGS) entry which is preliminary data.</text>
</comment>
<dbReference type="FunFam" id="1.10.510.10:FF:000398">
    <property type="entry name" value="Calcium-dependent protein kinase 1"/>
    <property type="match status" value="1"/>
</dbReference>